<keyword evidence="2" id="KW-0442">Lipid degradation</keyword>
<dbReference type="InterPro" id="IPR001849">
    <property type="entry name" value="PH_domain"/>
</dbReference>
<feature type="region of interest" description="Disordered" evidence="3">
    <location>
        <begin position="58"/>
        <end position="146"/>
    </location>
</feature>
<feature type="active site" description="Proton acceptor" evidence="2">
    <location>
        <position position="617"/>
    </location>
</feature>
<feature type="compositionally biased region" description="Low complexity" evidence="3">
    <location>
        <begin position="111"/>
        <end position="120"/>
    </location>
</feature>
<evidence type="ECO:0000256" key="2">
    <source>
        <dbReference type="PROSITE-ProRule" id="PRU01161"/>
    </source>
</evidence>
<dbReference type="GeneID" id="10509867"/>
<keyword evidence="7" id="KW-1185">Reference proteome</keyword>
<evidence type="ECO:0000259" key="5">
    <source>
        <dbReference type="PROSITE" id="PS51635"/>
    </source>
</evidence>
<name>F0Z945_DICPU</name>
<feature type="compositionally biased region" description="Polar residues" evidence="3">
    <location>
        <begin position="756"/>
        <end position="804"/>
    </location>
</feature>
<dbReference type="EMBL" id="GL870956">
    <property type="protein sequence ID" value="EGC39491.1"/>
    <property type="molecule type" value="Genomic_DNA"/>
</dbReference>
<feature type="region of interest" description="Disordered" evidence="3">
    <location>
        <begin position="1"/>
        <end position="23"/>
    </location>
</feature>
<evidence type="ECO:0000313" key="7">
    <source>
        <dbReference type="Proteomes" id="UP000001064"/>
    </source>
</evidence>
<protein>
    <recommendedName>
        <fullName evidence="8">PNPLA domain-containing protein</fullName>
    </recommendedName>
</protein>
<dbReference type="GO" id="GO:0016042">
    <property type="term" value="P:lipid catabolic process"/>
    <property type="evidence" value="ECO:0007669"/>
    <property type="project" value="UniProtKB-UniRule"/>
</dbReference>
<feature type="short sequence motif" description="GXSXG" evidence="2">
    <location>
        <begin position="479"/>
        <end position="483"/>
    </location>
</feature>
<dbReference type="SMART" id="SM00233">
    <property type="entry name" value="PH"/>
    <property type="match status" value="1"/>
</dbReference>
<dbReference type="eggNOG" id="KOG0513">
    <property type="taxonomic scope" value="Eukaryota"/>
</dbReference>
<feature type="region of interest" description="Disordered" evidence="3">
    <location>
        <begin position="752"/>
        <end position="804"/>
    </location>
</feature>
<evidence type="ECO:0000313" key="6">
    <source>
        <dbReference type="EMBL" id="EGC39491.1"/>
    </source>
</evidence>
<sequence length="804" mass="88987">MDGEESSWMSTWTGGDKEEDLPNLRGNIGDWSSFMIAMDDNDGQELHRSLSSINIKLNQTSTNSSGSSTPTLNSANTSFSNLNKLKGSGSVPGSPNALSPLKGSLGLNKTPSSPTLQSNPPNSPPSNPNRPMIGTNKTSQPNSSAVRIQYTKSSISSLAASIHFEQINTSPVGSPNMLPSSPLSSSPHNIPPKISLAAVSVGDGNTSSHEDDDILSNASGLEMSINSLSNKVYEGWMEVCISKKWKRKWFVLRDSHLEYYKGWWEDQNQITDSDECGRILLNYWYSFSKITFVDGKHNFSIIQSSDVEKNSGKNNSKLKFRIEDETIAKKWIEECEKIIKRRKETTVTLRPLAEHKIGILGRGRSNTVVAPNSPIFEPPVNDGHQTKVCVPHEMVDCLEPDEKILLEKVKALLDEFKPKPLPEGETPTSYRNKPKSSDGYYRVLSLDGGGLRSVMVCILIERIAKRYPKFLDHVDVFTGTSAGSIVAAGLAFEYPPKGTRRVLELTALPVFGKKRPGFNMGNAKYFARVLRASCYVFFQDRRFYEAQRKLVVPAFQLDSAWPPEAQSLAPEVRRWQPRVFHNIGKCEGYLETDIIGDVLLRSASAPTYFPSHQGYIDGGVFANNPSLSAISLAMSPSLDNIPADKIICLSIGTGASSHYMEGGQDYDWGLLNWAPKLGNLLMGSQVDYLTQICDNILGDRHHRLNPILGENTSMDDPKLVTELATLANTIDLTKTFEFIEKYFVLPEDKMDEQPLSPRSASYFNSSTGSNLDSPRNVSPRNASPRNISPRNTQYDDTSIPLTPR</sequence>
<accession>F0Z945</accession>
<gene>
    <name evidence="6" type="ORF">DICPUDRAFT_86052</name>
</gene>
<dbReference type="Pfam" id="PF01734">
    <property type="entry name" value="Patatin"/>
    <property type="match status" value="1"/>
</dbReference>
<dbReference type="CDD" id="cd00821">
    <property type="entry name" value="PH"/>
    <property type="match status" value="1"/>
</dbReference>
<evidence type="ECO:0000256" key="3">
    <source>
        <dbReference type="SAM" id="MobiDB-lite"/>
    </source>
</evidence>
<feature type="compositionally biased region" description="Low complexity" evidence="3">
    <location>
        <begin position="58"/>
        <end position="74"/>
    </location>
</feature>
<evidence type="ECO:0000259" key="4">
    <source>
        <dbReference type="PROSITE" id="PS50003"/>
    </source>
</evidence>
<dbReference type="OMA" id="GNIGDWS"/>
<feature type="active site" description="Nucleophile" evidence="2">
    <location>
        <position position="481"/>
    </location>
</feature>
<dbReference type="CDD" id="cd07213">
    <property type="entry name" value="Pat17_PNPLA8_PNPLA9_like1"/>
    <property type="match status" value="1"/>
</dbReference>
<dbReference type="SUPFAM" id="SSF52151">
    <property type="entry name" value="FabD/lysophospholipase-like"/>
    <property type="match status" value="1"/>
</dbReference>
<dbReference type="OrthoDB" id="1658288at2759"/>
<keyword evidence="2" id="KW-0378">Hydrolase</keyword>
<dbReference type="InterPro" id="IPR016035">
    <property type="entry name" value="Acyl_Trfase/lysoPLipase"/>
</dbReference>
<keyword evidence="1 2" id="KW-0443">Lipid metabolism</keyword>
<dbReference type="RefSeq" id="XP_003283938.1">
    <property type="nucleotide sequence ID" value="XM_003283890.1"/>
</dbReference>
<feature type="domain" description="PH" evidence="4">
    <location>
        <begin position="230"/>
        <end position="340"/>
    </location>
</feature>
<feature type="compositionally biased region" description="Polar residues" evidence="3">
    <location>
        <begin position="135"/>
        <end position="146"/>
    </location>
</feature>
<dbReference type="AlphaFoldDB" id="F0Z945"/>
<dbReference type="Proteomes" id="UP000001064">
    <property type="component" value="Unassembled WGS sequence"/>
</dbReference>
<feature type="domain" description="PNPLA" evidence="5">
    <location>
        <begin position="444"/>
        <end position="630"/>
    </location>
</feature>
<feature type="short sequence motif" description="DGA/G" evidence="2">
    <location>
        <begin position="617"/>
        <end position="619"/>
    </location>
</feature>
<dbReference type="Gene3D" id="2.30.29.30">
    <property type="entry name" value="Pleckstrin-homology domain (PH domain)/Phosphotyrosine-binding domain (PTB)"/>
    <property type="match status" value="1"/>
</dbReference>
<comment type="caution">
    <text evidence="2">Lacks conserved residue(s) required for the propagation of feature annotation.</text>
</comment>
<dbReference type="PANTHER" id="PTHR24138:SF14">
    <property type="entry name" value="PNPLA DOMAIN-CONTAINING PROTEIN"/>
    <property type="match status" value="1"/>
</dbReference>
<proteinExistence type="predicted"/>
<dbReference type="InterPro" id="IPR047156">
    <property type="entry name" value="Teg/CotR/CapV-like"/>
</dbReference>
<reference evidence="7" key="1">
    <citation type="journal article" date="2011" name="Genome Biol.">
        <title>Comparative genomics of the social amoebae Dictyostelium discoideum and Dictyostelium purpureum.</title>
        <authorList>
            <consortium name="US DOE Joint Genome Institute (JGI-PGF)"/>
            <person name="Sucgang R."/>
            <person name="Kuo A."/>
            <person name="Tian X."/>
            <person name="Salerno W."/>
            <person name="Parikh A."/>
            <person name="Feasley C.L."/>
            <person name="Dalin E."/>
            <person name="Tu H."/>
            <person name="Huang E."/>
            <person name="Barry K."/>
            <person name="Lindquist E."/>
            <person name="Shapiro H."/>
            <person name="Bruce D."/>
            <person name="Schmutz J."/>
            <person name="Salamov A."/>
            <person name="Fey P."/>
            <person name="Gaudet P."/>
            <person name="Anjard C."/>
            <person name="Babu M.M."/>
            <person name="Basu S."/>
            <person name="Bushmanova Y."/>
            <person name="van der Wel H."/>
            <person name="Katoh-Kurasawa M."/>
            <person name="Dinh C."/>
            <person name="Coutinho P.M."/>
            <person name="Saito T."/>
            <person name="Elias M."/>
            <person name="Schaap P."/>
            <person name="Kay R.R."/>
            <person name="Henrissat B."/>
            <person name="Eichinger L."/>
            <person name="Rivero F."/>
            <person name="Putnam N.H."/>
            <person name="West C.M."/>
            <person name="Loomis W.F."/>
            <person name="Chisholm R.L."/>
            <person name="Shaulsky G."/>
            <person name="Strassmann J.E."/>
            <person name="Queller D.C."/>
            <person name="Kuspa A."/>
            <person name="Grigoriev I.V."/>
        </authorList>
    </citation>
    <scope>NUCLEOTIDE SEQUENCE [LARGE SCALE GENOMIC DNA]</scope>
    <source>
        <strain evidence="7">QSDP1</strain>
    </source>
</reference>
<dbReference type="GO" id="GO:0016787">
    <property type="term" value="F:hydrolase activity"/>
    <property type="evidence" value="ECO:0007669"/>
    <property type="project" value="UniProtKB-UniRule"/>
</dbReference>
<dbReference type="InterPro" id="IPR002641">
    <property type="entry name" value="PNPLA_dom"/>
</dbReference>
<dbReference type="VEuPathDB" id="AmoebaDB:DICPUDRAFT_86052"/>
<dbReference type="InParanoid" id="F0Z945"/>
<dbReference type="Gene3D" id="3.40.1090.10">
    <property type="entry name" value="Cytosolic phospholipase A2 catalytic domain"/>
    <property type="match status" value="1"/>
</dbReference>
<dbReference type="KEGG" id="dpp:DICPUDRAFT_86052"/>
<dbReference type="SUPFAM" id="SSF50729">
    <property type="entry name" value="PH domain-like"/>
    <property type="match status" value="1"/>
</dbReference>
<organism evidence="6 7">
    <name type="scientific">Dictyostelium purpureum</name>
    <name type="common">Slime mold</name>
    <dbReference type="NCBI Taxonomy" id="5786"/>
    <lineage>
        <taxon>Eukaryota</taxon>
        <taxon>Amoebozoa</taxon>
        <taxon>Evosea</taxon>
        <taxon>Eumycetozoa</taxon>
        <taxon>Dictyostelia</taxon>
        <taxon>Dictyosteliales</taxon>
        <taxon>Dictyosteliaceae</taxon>
        <taxon>Dictyostelium</taxon>
    </lineage>
</organism>
<dbReference type="FunCoup" id="F0Z945">
    <property type="interactions" value="1"/>
</dbReference>
<dbReference type="PROSITE" id="PS51635">
    <property type="entry name" value="PNPLA"/>
    <property type="match status" value="1"/>
</dbReference>
<dbReference type="PANTHER" id="PTHR24138">
    <property type="entry name" value="INTRACELLLAR PHOSPHOLIPASE A FAMILY"/>
    <property type="match status" value="1"/>
</dbReference>
<dbReference type="PROSITE" id="PS50003">
    <property type="entry name" value="PH_DOMAIN"/>
    <property type="match status" value="1"/>
</dbReference>
<evidence type="ECO:0000256" key="1">
    <source>
        <dbReference type="ARBA" id="ARBA00023098"/>
    </source>
</evidence>
<evidence type="ECO:0008006" key="8">
    <source>
        <dbReference type="Google" id="ProtNLM"/>
    </source>
</evidence>
<dbReference type="InterPro" id="IPR011993">
    <property type="entry name" value="PH-like_dom_sf"/>
</dbReference>